<gene>
    <name evidence="1" type="ORF">E2C01_031579</name>
</gene>
<name>A0A5B7EYH8_PORTR</name>
<reference evidence="1" key="1">
    <citation type="submission" date="2019-05" db="EMBL/GenBank/DDBJ databases">
        <title>Another draft genome of Portunus trituberculatus and its Hox gene families provides insights of decapod evolution.</title>
        <authorList>
            <person name="Jeong J.-H."/>
            <person name="Song I."/>
            <person name="Kim S."/>
            <person name="Choi T."/>
            <person name="Kim D."/>
            <person name="Ryu S."/>
            <person name="Kim W."/>
        </authorList>
    </citation>
    <scope>NUCLEOTIDE SEQUENCE [LARGE SCALE GENOMIC DNA]</scope>
    <source>
        <tissue evidence="1">Muscle</tissue>
    </source>
</reference>
<evidence type="ECO:0000313" key="2">
    <source>
        <dbReference type="Proteomes" id="UP000324222"/>
    </source>
</evidence>
<dbReference type="EMBL" id="VSRR010003968">
    <property type="protein sequence ID" value="MPC38078.1"/>
    <property type="molecule type" value="Genomic_DNA"/>
</dbReference>
<comment type="caution">
    <text evidence="1">The sequence shown here is derived from an EMBL/GenBank/DDBJ whole genome shotgun (WGS) entry which is preliminary data.</text>
</comment>
<dbReference type="Proteomes" id="UP000324222">
    <property type="component" value="Unassembled WGS sequence"/>
</dbReference>
<dbReference type="AlphaFoldDB" id="A0A5B7EYH8"/>
<protein>
    <submittedName>
        <fullName evidence="1">Uncharacterized protein</fullName>
    </submittedName>
</protein>
<proteinExistence type="predicted"/>
<organism evidence="1 2">
    <name type="scientific">Portunus trituberculatus</name>
    <name type="common">Swimming crab</name>
    <name type="synonym">Neptunus trituberculatus</name>
    <dbReference type="NCBI Taxonomy" id="210409"/>
    <lineage>
        <taxon>Eukaryota</taxon>
        <taxon>Metazoa</taxon>
        <taxon>Ecdysozoa</taxon>
        <taxon>Arthropoda</taxon>
        <taxon>Crustacea</taxon>
        <taxon>Multicrustacea</taxon>
        <taxon>Malacostraca</taxon>
        <taxon>Eumalacostraca</taxon>
        <taxon>Eucarida</taxon>
        <taxon>Decapoda</taxon>
        <taxon>Pleocyemata</taxon>
        <taxon>Brachyura</taxon>
        <taxon>Eubrachyura</taxon>
        <taxon>Portunoidea</taxon>
        <taxon>Portunidae</taxon>
        <taxon>Portuninae</taxon>
        <taxon>Portunus</taxon>
    </lineage>
</organism>
<keyword evidence="2" id="KW-1185">Reference proteome</keyword>
<sequence>MVLKGLISRQSTKHSERELRVSLNFLTTGTLTRALQGSVRKCLVHSHSPRVSSSKGLASLMRRLSLSLGLSLLPARSPDNLPHGCTSSNLSSPRTLSIADPAHLLPFCRP</sequence>
<accession>A0A5B7EYH8</accession>
<evidence type="ECO:0000313" key="1">
    <source>
        <dbReference type="EMBL" id="MPC38078.1"/>
    </source>
</evidence>